<feature type="domain" description="Bacterial repeat" evidence="4">
    <location>
        <begin position="850"/>
        <end position="919"/>
    </location>
</feature>
<dbReference type="RefSeq" id="WP_411914863.1">
    <property type="nucleotide sequence ID" value="NZ_BAAFSF010000001.1"/>
</dbReference>
<dbReference type="InterPro" id="IPR044060">
    <property type="entry name" value="Bacterial_rp_domain"/>
</dbReference>
<feature type="signal peptide" evidence="3">
    <location>
        <begin position="1"/>
        <end position="26"/>
    </location>
</feature>
<dbReference type="EMBL" id="BAAFSF010000001">
    <property type="protein sequence ID" value="GAB1251047.1"/>
    <property type="molecule type" value="Genomic_DNA"/>
</dbReference>
<dbReference type="PANTHER" id="PTHR47566">
    <property type="match status" value="1"/>
</dbReference>
<keyword evidence="3" id="KW-0732">Signal</keyword>
<proteinExistence type="predicted"/>
<name>A0ABQ0E003_9PORP</name>
<evidence type="ECO:0000259" key="4">
    <source>
        <dbReference type="Pfam" id="PF18998"/>
    </source>
</evidence>
<evidence type="ECO:0000256" key="3">
    <source>
        <dbReference type="SAM" id="SignalP"/>
    </source>
</evidence>
<dbReference type="Proteomes" id="UP001628220">
    <property type="component" value="Unassembled WGS sequence"/>
</dbReference>
<keyword evidence="2" id="KW-0677">Repeat</keyword>
<sequence>MKKTFIKVTNYISIAAFFTLFFAATAASQSITFTTSKKVGETVQLLIKGSGTIEANGISEAITSGQKKSYTLTAQRVTLKGNISKLECTSNALTTLDVSQCGTLEELTCYTNQLTSLDVSACARLSSLECWDNQLTSLLLPHKGALSYLDCGNNRLTELDPSDNEGMEYLLCYHNQLKTINLTGCTALAYLACQDNRLSCSAMETLVGALPTRTPEEEAVFDALTDKERTAQSGEGNILLTHAVEVATAKNWNVFSVGDDDKETEYTGREGSCSDFEPSTIILSTERAVGKQVTLSIQANGAVTAKRLVEPINTDGTSHAYTLSAQTITLQGNITKLICEGNQLTTLNVSQCKPLAALHCADNALQTIDVQQNTNLTLLDCARNALSALDISSCTNLKELYCGGNTLHALDVSACSLLETISCYSNRITALNVSSNTLLKHIACEDNLIGCEEMEQLATSLPKREASEKASLIALCDKEKKATTGKGNIVTEHIVAIASEKAWSILSAEVGGSDKQSPFTGRKGVCQDFSGARITFTTNKKVGEKIKMLIDADGPVTATGLKEPVKTDSTFTWYTLMAQTVTLSGDISKMNCSKLELTSLKTTQNPLLTTLLCQDNQLETLDVTQCENLTTLFCHNNKLTSLDLSYCPQLMYLACDDNQLSTLDITACRELKTLSCSSNQLTTFDISGREKLERFWCYGNMLEHLNVAQCPNLTSLMCYNNKLTSLDASHSTHLQYLYCYSNRLTSLNISDCKDLFWLSCEDNLLNCTAMEAIAEALTDRSTKETASIDVLIYAEETGDPSTGNVFTEHAANIAKSKNWSVYSVKQPGYGYGHPYAGRKGQCTDSELTFTVSVEPNAHGRITVSGADDLQKVAYGSKLKVSVSPDEKYVLDKLWANDEDITATKSFTAVSNVTIKASFRNPTATLQETALAIYPNPTSESVYWQGATPYSAIRLYSLSGHLLASATSDSLGKGTLSVAAFSEGEYLFVLYENEEPYFTTKLTIKRK</sequence>
<protein>
    <recommendedName>
        <fullName evidence="4">Bacterial repeat domain-containing protein</fullName>
    </recommendedName>
</protein>
<gene>
    <name evidence="5" type="ORF">Tsumi_01510</name>
</gene>
<evidence type="ECO:0000256" key="1">
    <source>
        <dbReference type="ARBA" id="ARBA00022614"/>
    </source>
</evidence>
<evidence type="ECO:0000313" key="5">
    <source>
        <dbReference type="EMBL" id="GAB1251047.1"/>
    </source>
</evidence>
<evidence type="ECO:0000313" key="6">
    <source>
        <dbReference type="Proteomes" id="UP001628220"/>
    </source>
</evidence>
<accession>A0ABQ0E003</accession>
<reference evidence="5 6" key="1">
    <citation type="journal article" date="2025" name="Int. J. Syst. Evol. Microbiol.">
        <title>Desulfovibrio falkowii sp. nov., Porphyromonas miyakawae sp. nov., Mediterraneibacter flintii sp. nov. and Owariibacterium komagatae gen. nov., sp. nov., isolated from human faeces.</title>
        <authorList>
            <person name="Hamaguchi T."/>
            <person name="Ohara M."/>
            <person name="Hisatomi A."/>
            <person name="Sekiguchi K."/>
            <person name="Takeda J.I."/>
            <person name="Ueyama J."/>
            <person name="Ito M."/>
            <person name="Nishiwaki H."/>
            <person name="Ogi T."/>
            <person name="Hirayama M."/>
            <person name="Ohkuma M."/>
            <person name="Sakamoto M."/>
            <person name="Ohno K."/>
        </authorList>
    </citation>
    <scope>NUCLEOTIDE SEQUENCE [LARGE SCALE GENOMIC DNA]</scope>
    <source>
        <strain evidence="5 6">13CB11C</strain>
    </source>
</reference>
<dbReference type="SUPFAM" id="SSF52058">
    <property type="entry name" value="L domain-like"/>
    <property type="match status" value="2"/>
</dbReference>
<dbReference type="Gene3D" id="3.80.10.10">
    <property type="entry name" value="Ribonuclease Inhibitor"/>
    <property type="match status" value="3"/>
</dbReference>
<keyword evidence="6" id="KW-1185">Reference proteome</keyword>
<feature type="chain" id="PRO_5046261566" description="Bacterial repeat domain-containing protein" evidence="3">
    <location>
        <begin position="27"/>
        <end position="1006"/>
    </location>
</feature>
<dbReference type="Pfam" id="PF18998">
    <property type="entry name" value="Flg_new_2"/>
    <property type="match status" value="1"/>
</dbReference>
<dbReference type="PANTHER" id="PTHR47566:SF1">
    <property type="entry name" value="PROTEIN NUD1"/>
    <property type="match status" value="1"/>
</dbReference>
<comment type="caution">
    <text evidence="5">The sequence shown here is derived from an EMBL/GenBank/DDBJ whole genome shotgun (WGS) entry which is preliminary data.</text>
</comment>
<organism evidence="5 6">
    <name type="scientific">Porphyromonas miyakawae</name>
    <dbReference type="NCBI Taxonomy" id="3137470"/>
    <lineage>
        <taxon>Bacteria</taxon>
        <taxon>Pseudomonadati</taxon>
        <taxon>Bacteroidota</taxon>
        <taxon>Bacteroidia</taxon>
        <taxon>Bacteroidales</taxon>
        <taxon>Porphyromonadaceae</taxon>
        <taxon>Porphyromonas</taxon>
    </lineage>
</organism>
<keyword evidence="1" id="KW-0433">Leucine-rich repeat</keyword>
<dbReference type="InterPro" id="IPR052574">
    <property type="entry name" value="CDIRP"/>
</dbReference>
<dbReference type="InterPro" id="IPR032675">
    <property type="entry name" value="LRR_dom_sf"/>
</dbReference>
<evidence type="ECO:0000256" key="2">
    <source>
        <dbReference type="ARBA" id="ARBA00022737"/>
    </source>
</evidence>